<dbReference type="STRING" id="50990.A0A4Y7PI38"/>
<evidence type="ECO:0000256" key="1">
    <source>
        <dbReference type="ARBA" id="ARBA00023002"/>
    </source>
</evidence>
<dbReference type="GO" id="GO:0016491">
    <property type="term" value="F:oxidoreductase activity"/>
    <property type="evidence" value="ECO:0007669"/>
    <property type="project" value="UniProtKB-KW"/>
</dbReference>
<dbReference type="SUPFAM" id="SSF51430">
    <property type="entry name" value="NAD(P)-linked oxidoreductase"/>
    <property type="match status" value="1"/>
</dbReference>
<dbReference type="OrthoDB" id="2310150at2759"/>
<dbReference type="InterPro" id="IPR023210">
    <property type="entry name" value="NADP_OxRdtase_dom"/>
</dbReference>
<feature type="domain" description="NADP-dependent oxidoreductase" evidence="2">
    <location>
        <begin position="11"/>
        <end position="320"/>
    </location>
</feature>
<dbReference type="Proteomes" id="UP000294933">
    <property type="component" value="Unassembled WGS sequence"/>
</dbReference>
<evidence type="ECO:0000313" key="3">
    <source>
        <dbReference type="EMBL" id="TDL14766.1"/>
    </source>
</evidence>
<dbReference type="PRINTS" id="PR00069">
    <property type="entry name" value="ALDKETRDTASE"/>
</dbReference>
<dbReference type="VEuPathDB" id="FungiDB:BD410DRAFT_796961"/>
<name>A0A4Y7PI38_9AGAM</name>
<dbReference type="CDD" id="cd19075">
    <property type="entry name" value="AKR_AKR7A1-5"/>
    <property type="match status" value="1"/>
</dbReference>
<evidence type="ECO:0000259" key="2">
    <source>
        <dbReference type="Pfam" id="PF00248"/>
    </source>
</evidence>
<accession>A0A4Y7PI38</accession>
<evidence type="ECO:0000313" key="4">
    <source>
        <dbReference type="Proteomes" id="UP000294933"/>
    </source>
</evidence>
<proteinExistence type="predicted"/>
<dbReference type="PANTHER" id="PTHR43364:SF4">
    <property type="entry name" value="NAD(P)-LINKED OXIDOREDUCTASE SUPERFAMILY PROTEIN"/>
    <property type="match status" value="1"/>
</dbReference>
<gene>
    <name evidence="3" type="ORF">BD410DRAFT_796961</name>
</gene>
<dbReference type="InterPro" id="IPR020471">
    <property type="entry name" value="AKR"/>
</dbReference>
<sequence>MASPTPKTELKVVMGAMTFGEKGKEGARVHDLNDVAAILDEFQKHGHAEVDTAIAYTGGTSEEYLGKLNWQKRGLIVETKLYPSAGRKHTREGIREYYGRSLKALNADSIDLFYLHGPDRTTPWEETFKACDELHKEGKFKKLGISNYQAWEVAEIVMLCRANGWIQPTVYQGLYNAIHRGVEPELFPCLRKFGISFYEFNPLGGGFFTGRYTSKDTVPEEGSRFDSSKGTSQARNYRARYWNDQYFKALEIISKAAADNNLTMAETALRWVNHHSLMKKEFGDAIIIGASSVKHIRENLIDLEKGPLPEAVVKAIDEAWDVVKGNIANYWH</sequence>
<dbReference type="Gene3D" id="3.20.20.100">
    <property type="entry name" value="NADP-dependent oxidoreductase domain"/>
    <property type="match status" value="1"/>
</dbReference>
<dbReference type="AlphaFoldDB" id="A0A4Y7PI38"/>
<keyword evidence="4" id="KW-1185">Reference proteome</keyword>
<protein>
    <submittedName>
        <fullName evidence="3">Aldo/keto reductase</fullName>
    </submittedName>
</protein>
<organism evidence="3 4">
    <name type="scientific">Rickenella mellea</name>
    <dbReference type="NCBI Taxonomy" id="50990"/>
    <lineage>
        <taxon>Eukaryota</taxon>
        <taxon>Fungi</taxon>
        <taxon>Dikarya</taxon>
        <taxon>Basidiomycota</taxon>
        <taxon>Agaricomycotina</taxon>
        <taxon>Agaricomycetes</taxon>
        <taxon>Hymenochaetales</taxon>
        <taxon>Rickenellaceae</taxon>
        <taxon>Rickenella</taxon>
    </lineage>
</organism>
<dbReference type="InterPro" id="IPR050523">
    <property type="entry name" value="AKR_Detox_Biosynth"/>
</dbReference>
<reference evidence="3 4" key="1">
    <citation type="submission" date="2018-06" db="EMBL/GenBank/DDBJ databases">
        <title>A transcriptomic atlas of mushroom development highlights an independent origin of complex multicellularity.</title>
        <authorList>
            <consortium name="DOE Joint Genome Institute"/>
            <person name="Krizsan K."/>
            <person name="Almasi E."/>
            <person name="Merenyi Z."/>
            <person name="Sahu N."/>
            <person name="Viragh M."/>
            <person name="Koszo T."/>
            <person name="Mondo S."/>
            <person name="Kiss B."/>
            <person name="Balint B."/>
            <person name="Kues U."/>
            <person name="Barry K."/>
            <person name="Hegedus J.C."/>
            <person name="Henrissat B."/>
            <person name="Johnson J."/>
            <person name="Lipzen A."/>
            <person name="Ohm R."/>
            <person name="Nagy I."/>
            <person name="Pangilinan J."/>
            <person name="Yan J."/>
            <person name="Xiong Y."/>
            <person name="Grigoriev I.V."/>
            <person name="Hibbett D.S."/>
            <person name="Nagy L.G."/>
        </authorList>
    </citation>
    <scope>NUCLEOTIDE SEQUENCE [LARGE SCALE GENOMIC DNA]</scope>
    <source>
        <strain evidence="3 4">SZMC22713</strain>
    </source>
</reference>
<dbReference type="EMBL" id="ML170309">
    <property type="protein sequence ID" value="TDL14766.1"/>
    <property type="molecule type" value="Genomic_DNA"/>
</dbReference>
<dbReference type="PANTHER" id="PTHR43364">
    <property type="entry name" value="NADH-SPECIFIC METHYLGLYOXAL REDUCTASE-RELATED"/>
    <property type="match status" value="1"/>
</dbReference>
<dbReference type="Pfam" id="PF00248">
    <property type="entry name" value="Aldo_ket_red"/>
    <property type="match status" value="1"/>
</dbReference>
<keyword evidence="1" id="KW-0560">Oxidoreductase</keyword>
<dbReference type="InterPro" id="IPR036812">
    <property type="entry name" value="NAD(P)_OxRdtase_dom_sf"/>
</dbReference>